<gene>
    <name evidence="1" type="ORF">B296_00039017</name>
</gene>
<name>A0A426XZK0_ENSVE</name>
<accession>A0A426XZK0</accession>
<evidence type="ECO:0000313" key="2">
    <source>
        <dbReference type="Proteomes" id="UP000287651"/>
    </source>
</evidence>
<dbReference type="Proteomes" id="UP000287651">
    <property type="component" value="Unassembled WGS sequence"/>
</dbReference>
<protein>
    <submittedName>
        <fullName evidence="1">Uncharacterized protein</fullName>
    </submittedName>
</protein>
<dbReference type="AlphaFoldDB" id="A0A426XZK0"/>
<organism evidence="1 2">
    <name type="scientific">Ensete ventricosum</name>
    <name type="common">Abyssinian banana</name>
    <name type="synonym">Musa ensete</name>
    <dbReference type="NCBI Taxonomy" id="4639"/>
    <lineage>
        <taxon>Eukaryota</taxon>
        <taxon>Viridiplantae</taxon>
        <taxon>Streptophyta</taxon>
        <taxon>Embryophyta</taxon>
        <taxon>Tracheophyta</taxon>
        <taxon>Spermatophyta</taxon>
        <taxon>Magnoliopsida</taxon>
        <taxon>Liliopsida</taxon>
        <taxon>Zingiberales</taxon>
        <taxon>Musaceae</taxon>
        <taxon>Ensete</taxon>
    </lineage>
</organism>
<reference evidence="1 2" key="1">
    <citation type="journal article" date="2014" name="Agronomy (Basel)">
        <title>A Draft Genome Sequence for Ensete ventricosum, the Drought-Tolerant Tree Against Hunger.</title>
        <authorList>
            <person name="Harrison J."/>
            <person name="Moore K.A."/>
            <person name="Paszkiewicz K."/>
            <person name="Jones T."/>
            <person name="Grant M."/>
            <person name="Ambacheew D."/>
            <person name="Muzemil S."/>
            <person name="Studholme D.J."/>
        </authorList>
    </citation>
    <scope>NUCLEOTIDE SEQUENCE [LARGE SCALE GENOMIC DNA]</scope>
</reference>
<dbReference type="PROSITE" id="PS51257">
    <property type="entry name" value="PROKAR_LIPOPROTEIN"/>
    <property type="match status" value="1"/>
</dbReference>
<comment type="caution">
    <text evidence="1">The sequence shown here is derived from an EMBL/GenBank/DDBJ whole genome shotgun (WGS) entry which is preliminary data.</text>
</comment>
<dbReference type="EMBL" id="AMZH03016130">
    <property type="protein sequence ID" value="RRT44968.1"/>
    <property type="molecule type" value="Genomic_DNA"/>
</dbReference>
<sequence>MGSRTSTVLRKNVMVINFVQSHVSISFSCTVLETQNTGHSQHISQWKVIQAQFYEKTRWSETLGNVMFRSVFRALSQKFKILAIPNILADGRSYEHGFVKK</sequence>
<proteinExistence type="predicted"/>
<evidence type="ECO:0000313" key="1">
    <source>
        <dbReference type="EMBL" id="RRT44968.1"/>
    </source>
</evidence>